<keyword evidence="4" id="KW-1185">Reference proteome</keyword>
<evidence type="ECO:0000313" key="3">
    <source>
        <dbReference type="EMBL" id="KMT22148.1"/>
    </source>
</evidence>
<dbReference type="OrthoDB" id="8617387at2"/>
<name>A0A0J8DD20_CLOCY</name>
<dbReference type="Pfam" id="PF02275">
    <property type="entry name" value="CBAH"/>
    <property type="match status" value="1"/>
</dbReference>
<dbReference type="Proteomes" id="UP000036756">
    <property type="component" value="Unassembled WGS sequence"/>
</dbReference>
<comment type="caution">
    <text evidence="3">The sequence shown here is derived from an EMBL/GenBank/DDBJ whole genome shotgun (WGS) entry which is preliminary data.</text>
</comment>
<dbReference type="InterPro" id="IPR029055">
    <property type="entry name" value="Ntn_hydrolases_N"/>
</dbReference>
<evidence type="ECO:0000259" key="2">
    <source>
        <dbReference type="Pfam" id="PF02275"/>
    </source>
</evidence>
<accession>A0A0J8DD20</accession>
<reference evidence="3 4" key="1">
    <citation type="submission" date="2015-06" db="EMBL/GenBank/DDBJ databases">
        <title>Draft genome sequence of the purine-degrading Clostridium cylindrosporum HC-1 (DSM 605).</title>
        <authorList>
            <person name="Poehlein A."/>
            <person name="Schiel-Bengelsdorf B."/>
            <person name="Bengelsdorf F."/>
            <person name="Daniel R."/>
            <person name="Duerre P."/>
        </authorList>
    </citation>
    <scope>NUCLEOTIDE SEQUENCE [LARGE SCALE GENOMIC DNA]</scope>
    <source>
        <strain evidence="3 4">DSM 605</strain>
    </source>
</reference>
<keyword evidence="1 3" id="KW-0378">Hydrolase</keyword>
<proteinExistence type="predicted"/>
<dbReference type="EMBL" id="LFVU01000024">
    <property type="protein sequence ID" value="KMT22148.1"/>
    <property type="molecule type" value="Genomic_DNA"/>
</dbReference>
<dbReference type="STRING" id="1121307.CLCY_4c01210"/>
<sequence>MCTVFGKLQDEKLIIGKSFDWVQYGGNICFVPSYRSYGVNTIGCCFFEQMGSDRAYEGMNEKGLFVSTIALPTMGEEDRELTPLKINSLSMVRFILERASNVSEAMHIVKSFTIDYRIKYGWPKVHYFFADTGNNIGIYEENVFEEIINLNSEEYRILTNRSVESKIECIRYNKVKDFLEKNKVIKEVECIDILSMVKQESLTAWSTIYDINELKFSVFIEQNFENKYDFDLRKCLNKGKFSVDFAELKLNTKVMKRKRNEGYVKLEIF</sequence>
<dbReference type="AlphaFoldDB" id="A0A0J8DD20"/>
<feature type="domain" description="Choloylglycine hydrolase/NAAA C-terminal" evidence="2">
    <location>
        <begin position="55"/>
        <end position="161"/>
    </location>
</feature>
<evidence type="ECO:0000313" key="4">
    <source>
        <dbReference type="Proteomes" id="UP000036756"/>
    </source>
</evidence>
<dbReference type="RefSeq" id="WP_048570243.1">
    <property type="nucleotide sequence ID" value="NZ_LFVU01000024.1"/>
</dbReference>
<dbReference type="PATRIC" id="fig|1121307.3.peg.1775"/>
<gene>
    <name evidence="3" type="ORF">CLCY_4c01210</name>
</gene>
<evidence type="ECO:0000256" key="1">
    <source>
        <dbReference type="ARBA" id="ARBA00022801"/>
    </source>
</evidence>
<organism evidence="3 4">
    <name type="scientific">Clostridium cylindrosporum DSM 605</name>
    <dbReference type="NCBI Taxonomy" id="1121307"/>
    <lineage>
        <taxon>Bacteria</taxon>
        <taxon>Bacillati</taxon>
        <taxon>Bacillota</taxon>
        <taxon>Clostridia</taxon>
        <taxon>Eubacteriales</taxon>
        <taxon>Clostridiaceae</taxon>
        <taxon>Clostridium</taxon>
    </lineage>
</organism>
<dbReference type="Gene3D" id="3.60.60.10">
    <property type="entry name" value="Penicillin V Acylase, Chain A"/>
    <property type="match status" value="1"/>
</dbReference>
<protein>
    <submittedName>
        <fullName evidence="3">Putative choloylglycine hydrolase family protein</fullName>
    </submittedName>
</protein>
<dbReference type="SUPFAM" id="SSF56235">
    <property type="entry name" value="N-terminal nucleophile aminohydrolases (Ntn hydrolases)"/>
    <property type="match status" value="1"/>
</dbReference>
<dbReference type="InterPro" id="IPR029132">
    <property type="entry name" value="CBAH/NAAA_C"/>
</dbReference>
<dbReference type="GO" id="GO:0016787">
    <property type="term" value="F:hydrolase activity"/>
    <property type="evidence" value="ECO:0007669"/>
    <property type="project" value="UniProtKB-KW"/>
</dbReference>